<protein>
    <submittedName>
        <fullName evidence="1">Uncharacterized protein</fullName>
    </submittedName>
</protein>
<comment type="caution">
    <text evidence="1">The sequence shown here is derived from an EMBL/GenBank/DDBJ whole genome shotgun (WGS) entry which is preliminary data.</text>
</comment>
<name>A0A4Y8MXW3_9BURK</name>
<dbReference type="GeneID" id="97304740"/>
<dbReference type="RefSeq" id="WP_134465400.1">
    <property type="nucleotide sequence ID" value="NZ_JBHMFL010000155.1"/>
</dbReference>
<organism evidence="1 2">
    <name type="scientific">Paraburkholderia dipogonis</name>
    <dbReference type="NCBI Taxonomy" id="1211383"/>
    <lineage>
        <taxon>Bacteria</taxon>
        <taxon>Pseudomonadati</taxon>
        <taxon>Pseudomonadota</taxon>
        <taxon>Betaproteobacteria</taxon>
        <taxon>Burkholderiales</taxon>
        <taxon>Burkholderiaceae</taxon>
        <taxon>Paraburkholderia</taxon>
    </lineage>
</organism>
<proteinExistence type="predicted"/>
<dbReference type="Proteomes" id="UP000297385">
    <property type="component" value="Unassembled WGS sequence"/>
</dbReference>
<reference evidence="1 2" key="1">
    <citation type="submission" date="2019-03" db="EMBL/GenBank/DDBJ databases">
        <title>Complete Genome Sequence of Paraburkholderia dipogonis ICMP 19430T, a Nitrogen-fixing Symbiont of the South African Invasive Legume Dipogon lignosus in New Zealand.</title>
        <authorList>
            <person name="De Meyer S.E."/>
        </authorList>
    </citation>
    <scope>NUCLEOTIDE SEQUENCE [LARGE SCALE GENOMIC DNA]</scope>
    <source>
        <strain evidence="1 2">ICMP 19430</strain>
    </source>
</reference>
<gene>
    <name evidence="1" type="ORF">E2553_36640</name>
</gene>
<evidence type="ECO:0000313" key="2">
    <source>
        <dbReference type="Proteomes" id="UP000297385"/>
    </source>
</evidence>
<sequence length="73" mass="8046">MRSPTKGDRVGQRITASFSARRRTVEAVAAIKECMEYGVNPGKRSSNKRRVIEPGAENDLIYRCSFSAHSASS</sequence>
<dbReference type="AlphaFoldDB" id="A0A4Y8MXW3"/>
<accession>A0A4Y8MXW3</accession>
<evidence type="ECO:0000313" key="1">
    <source>
        <dbReference type="EMBL" id="TFE42133.1"/>
    </source>
</evidence>
<dbReference type="EMBL" id="SNVI01000002">
    <property type="protein sequence ID" value="TFE42133.1"/>
    <property type="molecule type" value="Genomic_DNA"/>
</dbReference>